<feature type="transmembrane region" description="Helical" evidence="7">
    <location>
        <begin position="561"/>
        <end position="579"/>
    </location>
</feature>
<feature type="binding site" evidence="5">
    <location>
        <position position="735"/>
    </location>
    <ligand>
        <name>Zn(2+)</name>
        <dbReference type="ChEBI" id="CHEBI:29105"/>
    </ligand>
</feature>
<dbReference type="OrthoDB" id="5585746at2759"/>
<dbReference type="PANTHER" id="PTHR20855:SF97">
    <property type="entry name" value="ADIPOR-LIKE RECEPTOR IZH3-RELATED"/>
    <property type="match status" value="1"/>
</dbReference>
<feature type="region of interest" description="Disordered" evidence="6">
    <location>
        <begin position="1"/>
        <end position="26"/>
    </location>
</feature>
<feature type="transmembrane region" description="Helical" evidence="7">
    <location>
        <begin position="599"/>
        <end position="618"/>
    </location>
</feature>
<dbReference type="STRING" id="240176.A8N7D3"/>
<dbReference type="AlphaFoldDB" id="A8N7D3"/>
<evidence type="ECO:0000256" key="1">
    <source>
        <dbReference type="ARBA" id="ARBA00004141"/>
    </source>
</evidence>
<dbReference type="GO" id="GO:0006882">
    <property type="term" value="P:intracellular zinc ion homeostasis"/>
    <property type="evidence" value="ECO:0007669"/>
    <property type="project" value="TreeGrafter"/>
</dbReference>
<dbReference type="VEuPathDB" id="FungiDB:CC1G_03276"/>
<dbReference type="eggNOG" id="KOG0748">
    <property type="taxonomic scope" value="Eukaryota"/>
</dbReference>
<keyword evidence="4 7" id="KW-0472">Membrane</keyword>
<dbReference type="InParanoid" id="A8N7D3"/>
<dbReference type="GO" id="GO:0016020">
    <property type="term" value="C:membrane"/>
    <property type="evidence" value="ECO:0007669"/>
    <property type="project" value="UniProtKB-SubCell"/>
</dbReference>
<dbReference type="KEGG" id="cci:CC1G_03276"/>
<feature type="binding site" evidence="5">
    <location>
        <position position="580"/>
    </location>
    <ligand>
        <name>Zn(2+)</name>
        <dbReference type="ChEBI" id="CHEBI:29105"/>
    </ligand>
</feature>
<evidence type="ECO:0000256" key="7">
    <source>
        <dbReference type="SAM" id="Phobius"/>
    </source>
</evidence>
<dbReference type="EMBL" id="AACS02000003">
    <property type="protein sequence ID" value="EAU91108.1"/>
    <property type="molecule type" value="Genomic_DNA"/>
</dbReference>
<evidence type="ECO:0000256" key="6">
    <source>
        <dbReference type="SAM" id="MobiDB-lite"/>
    </source>
</evidence>
<keyword evidence="9" id="KW-1185">Reference proteome</keyword>
<dbReference type="GO" id="GO:0046872">
    <property type="term" value="F:metal ion binding"/>
    <property type="evidence" value="ECO:0007669"/>
    <property type="project" value="UniProtKB-KW"/>
</dbReference>
<sequence>MATGVSLRPQKNMAPPRQRRRLSAPPAPSHLAALGFRLHHSTDVARPARTVDALDLSSASPTQTLASLRWLVLTYLESLETRLLGMAGIGVSNPTSSGQATAALPSAPTLEDARQWAKTALDMLSNIRSEVVSHFPSLNAQLPSAETGYLDVLAHVRTYLPDIELPQLPEWPQVPTMPQMIDEETLDNARTRFHDIDLEFHPKYIETLSTHLTTLREHLASVSFPFPTSPFNLSSTDFASWPTFASVAEGLEALVMEVRSKLEEGQEESDDGKLRPPTTRQRRKSIVALGSEYLSDVRDGFEANVEAMREQQEEMMETLGEQFEHMREGFDHMKENLAHMRENFNHELDIIGHELTAIRDGIGHELDVLKDEFEVMALEIKRAVQRSLHGVHLISYHDLPHDWKNNPFVVHGYRFIPIERWGLLVRSVFEFHNETLNIHTHLVPFLIWFSNLVFFNLSASYIHSLWASVKTTSAPYLDTIHQTLASHIPHTTALPPWLEFIASYTTSITLSIFSILSTCYYGITSFFASLPTPPFPLAITPLIEARGATKLLETSKMEDPIEYAFMSFALMCLFASAVWHTMSGCADKRSVEFCARCDYIGIGWLISATVATIVHYGFQDCHPTLSYCFLGLCLLTGVLGNIFPFMKWFNMHEYRLYRVAFFVAMAFSGLAPMALLGFLHSWREMYEFVCVIFPSLLSYIIGLVFYATHVPERFLPPNIRQKLDVIGGSSHAIWHCFIVLAVSQHKAAIALLKMGVQCRA</sequence>
<evidence type="ECO:0000313" key="8">
    <source>
        <dbReference type="EMBL" id="EAU91108.1"/>
    </source>
</evidence>
<feature type="transmembrane region" description="Helical" evidence="7">
    <location>
        <begin position="442"/>
        <end position="462"/>
    </location>
</feature>
<evidence type="ECO:0008006" key="10">
    <source>
        <dbReference type="Google" id="ProtNLM"/>
    </source>
</evidence>
<organism evidence="8 9">
    <name type="scientific">Coprinopsis cinerea (strain Okayama-7 / 130 / ATCC MYA-4618 / FGSC 9003)</name>
    <name type="common">Inky cap fungus</name>
    <name type="synonym">Hormographiella aspergillata</name>
    <dbReference type="NCBI Taxonomy" id="240176"/>
    <lineage>
        <taxon>Eukaryota</taxon>
        <taxon>Fungi</taxon>
        <taxon>Dikarya</taxon>
        <taxon>Basidiomycota</taxon>
        <taxon>Agaricomycotina</taxon>
        <taxon>Agaricomycetes</taxon>
        <taxon>Agaricomycetidae</taxon>
        <taxon>Agaricales</taxon>
        <taxon>Agaricineae</taxon>
        <taxon>Psathyrellaceae</taxon>
        <taxon>Coprinopsis</taxon>
    </lineage>
</organism>
<feature type="binding site" evidence="5">
    <location>
        <position position="731"/>
    </location>
    <ligand>
        <name>Zn(2+)</name>
        <dbReference type="ChEBI" id="CHEBI:29105"/>
    </ligand>
</feature>
<comment type="caution">
    <text evidence="8">The sequence shown here is derived from an EMBL/GenBank/DDBJ whole genome shotgun (WGS) entry which is preliminary data.</text>
</comment>
<feature type="transmembrane region" description="Helical" evidence="7">
    <location>
        <begin position="685"/>
        <end position="707"/>
    </location>
</feature>
<name>A8N7D3_COPC7</name>
<dbReference type="GeneID" id="6007184"/>
<accession>A8N7D3</accession>
<dbReference type="PANTHER" id="PTHR20855">
    <property type="entry name" value="ADIPOR/PROGESTIN RECEPTOR-RELATED"/>
    <property type="match status" value="1"/>
</dbReference>
<evidence type="ECO:0000256" key="3">
    <source>
        <dbReference type="ARBA" id="ARBA00022989"/>
    </source>
</evidence>
<keyword evidence="3 7" id="KW-1133">Transmembrane helix</keyword>
<gene>
    <name evidence="8" type="ORF">CC1G_03276</name>
</gene>
<protein>
    <recommendedName>
        <fullName evidence="10">HlyIII-domain-containing protein</fullName>
    </recommendedName>
</protein>
<dbReference type="GO" id="GO:0038023">
    <property type="term" value="F:signaling receptor activity"/>
    <property type="evidence" value="ECO:0007669"/>
    <property type="project" value="TreeGrafter"/>
</dbReference>
<keyword evidence="2 7" id="KW-0812">Transmembrane</keyword>
<evidence type="ECO:0000256" key="4">
    <source>
        <dbReference type="ARBA" id="ARBA00023136"/>
    </source>
</evidence>
<keyword evidence="5" id="KW-0862">Zinc</keyword>
<feature type="region of interest" description="Disordered" evidence="6">
    <location>
        <begin position="262"/>
        <end position="281"/>
    </location>
</feature>
<reference evidence="8 9" key="1">
    <citation type="journal article" date="2010" name="Proc. Natl. Acad. Sci. U.S.A.">
        <title>Insights into evolution of multicellular fungi from the assembled chromosomes of the mushroom Coprinopsis cinerea (Coprinus cinereus).</title>
        <authorList>
            <person name="Stajich J.E."/>
            <person name="Wilke S.K."/>
            <person name="Ahren D."/>
            <person name="Au C.H."/>
            <person name="Birren B.W."/>
            <person name="Borodovsky M."/>
            <person name="Burns C."/>
            <person name="Canback B."/>
            <person name="Casselton L.A."/>
            <person name="Cheng C.K."/>
            <person name="Deng J."/>
            <person name="Dietrich F.S."/>
            <person name="Fargo D.C."/>
            <person name="Farman M.L."/>
            <person name="Gathman A.C."/>
            <person name="Goldberg J."/>
            <person name="Guigo R."/>
            <person name="Hoegger P.J."/>
            <person name="Hooker J.B."/>
            <person name="Huggins A."/>
            <person name="James T.Y."/>
            <person name="Kamada T."/>
            <person name="Kilaru S."/>
            <person name="Kodira C."/>
            <person name="Kues U."/>
            <person name="Kupfer D."/>
            <person name="Kwan H.S."/>
            <person name="Lomsadze A."/>
            <person name="Li W."/>
            <person name="Lilly W.W."/>
            <person name="Ma L.J."/>
            <person name="Mackey A.J."/>
            <person name="Manning G."/>
            <person name="Martin F."/>
            <person name="Muraguchi H."/>
            <person name="Natvig D.O."/>
            <person name="Palmerini H."/>
            <person name="Ramesh M.A."/>
            <person name="Rehmeyer C.J."/>
            <person name="Roe B.A."/>
            <person name="Shenoy N."/>
            <person name="Stanke M."/>
            <person name="Ter-Hovhannisyan V."/>
            <person name="Tunlid A."/>
            <person name="Velagapudi R."/>
            <person name="Vision T.J."/>
            <person name="Zeng Q."/>
            <person name="Zolan M.E."/>
            <person name="Pukkila P.J."/>
        </authorList>
    </citation>
    <scope>NUCLEOTIDE SEQUENCE [LARGE SCALE GENOMIC DNA]</scope>
    <source>
        <strain evidence="9">Okayama-7 / 130 / ATCC MYA-4618 / FGSC 9003</strain>
    </source>
</reference>
<dbReference type="OMA" id="HTMAGCA"/>
<evidence type="ECO:0000256" key="2">
    <source>
        <dbReference type="ARBA" id="ARBA00022692"/>
    </source>
</evidence>
<proteinExistence type="predicted"/>
<dbReference type="FunCoup" id="A8N7D3">
    <property type="interactions" value="10"/>
</dbReference>
<feature type="transmembrane region" description="Helical" evidence="7">
    <location>
        <begin position="656"/>
        <end position="679"/>
    </location>
</feature>
<dbReference type="RefSeq" id="XP_001830739.1">
    <property type="nucleotide sequence ID" value="XM_001830687.1"/>
</dbReference>
<comment type="subcellular location">
    <subcellularLocation>
        <location evidence="1">Membrane</location>
        <topology evidence="1">Multi-pass membrane protein</topology>
    </subcellularLocation>
</comment>
<evidence type="ECO:0000313" key="9">
    <source>
        <dbReference type="Proteomes" id="UP000001861"/>
    </source>
</evidence>
<dbReference type="Proteomes" id="UP000001861">
    <property type="component" value="Unassembled WGS sequence"/>
</dbReference>
<dbReference type="InterPro" id="IPR004254">
    <property type="entry name" value="AdipoR/HlyIII-related"/>
</dbReference>
<evidence type="ECO:0000256" key="5">
    <source>
        <dbReference type="PIRSR" id="PIRSR604254-1"/>
    </source>
</evidence>
<feature type="transmembrane region" description="Helical" evidence="7">
    <location>
        <begin position="624"/>
        <end position="644"/>
    </location>
</feature>
<keyword evidence="5" id="KW-0479">Metal-binding</keyword>
<feature type="transmembrane region" description="Helical" evidence="7">
    <location>
        <begin position="501"/>
        <end position="523"/>
    </location>
</feature>
<dbReference type="Pfam" id="PF03006">
    <property type="entry name" value="HlyIII"/>
    <property type="match status" value="1"/>
</dbReference>